<dbReference type="PANTHER" id="PTHR11014">
    <property type="entry name" value="PEPTIDASE M20 FAMILY MEMBER"/>
    <property type="match status" value="1"/>
</dbReference>
<keyword evidence="1 3" id="KW-0378">Hydrolase</keyword>
<dbReference type="SUPFAM" id="SSF53187">
    <property type="entry name" value="Zn-dependent exopeptidases"/>
    <property type="match status" value="1"/>
</dbReference>
<accession>A0A414FWB6</accession>
<dbReference type="PANTHER" id="PTHR11014:SF63">
    <property type="entry name" value="METALLOPEPTIDASE, PUTATIVE (AFU_ORTHOLOGUE AFUA_6G09600)-RELATED"/>
    <property type="match status" value="1"/>
</dbReference>
<dbReference type="InterPro" id="IPR002933">
    <property type="entry name" value="Peptidase_M20"/>
</dbReference>
<proteinExistence type="predicted"/>
<dbReference type="SUPFAM" id="SSF55031">
    <property type="entry name" value="Bacterial exopeptidase dimerisation domain"/>
    <property type="match status" value="1"/>
</dbReference>
<comment type="caution">
    <text evidence="3">The sequence shown here is derived from an EMBL/GenBank/DDBJ whole genome shotgun (WGS) entry which is preliminary data.</text>
</comment>
<dbReference type="Pfam" id="PF07687">
    <property type="entry name" value="M20_dimer"/>
    <property type="match status" value="1"/>
</dbReference>
<dbReference type="RefSeq" id="WP_118272000.1">
    <property type="nucleotide sequence ID" value="NZ_QSJI01000004.1"/>
</dbReference>
<dbReference type="InterPro" id="IPR017439">
    <property type="entry name" value="Amidohydrolase"/>
</dbReference>
<dbReference type="InterPro" id="IPR011650">
    <property type="entry name" value="Peptidase_M20_dimer"/>
</dbReference>
<evidence type="ECO:0000259" key="2">
    <source>
        <dbReference type="Pfam" id="PF07687"/>
    </source>
</evidence>
<dbReference type="GO" id="GO:0050118">
    <property type="term" value="F:N-acetyldiaminopimelate deacetylase activity"/>
    <property type="evidence" value="ECO:0007669"/>
    <property type="project" value="UniProtKB-ARBA"/>
</dbReference>
<dbReference type="InterPro" id="IPR036264">
    <property type="entry name" value="Bact_exopeptidase_dim_dom"/>
</dbReference>
<dbReference type="Gene3D" id="3.40.630.10">
    <property type="entry name" value="Zn peptidases"/>
    <property type="match status" value="1"/>
</dbReference>
<feature type="domain" description="Peptidase M20 dimerisation" evidence="2">
    <location>
        <begin position="213"/>
        <end position="309"/>
    </location>
</feature>
<dbReference type="NCBIfam" id="TIGR01891">
    <property type="entry name" value="amidohydrolases"/>
    <property type="match status" value="1"/>
</dbReference>
<dbReference type="EMBL" id="QSJI01000004">
    <property type="protein sequence ID" value="RHD55671.1"/>
    <property type="molecule type" value="Genomic_DNA"/>
</dbReference>
<dbReference type="FunFam" id="3.30.70.360:FF:000001">
    <property type="entry name" value="N-acetyldiaminopimelate deacetylase"/>
    <property type="match status" value="1"/>
</dbReference>
<dbReference type="Pfam" id="PF01546">
    <property type="entry name" value="Peptidase_M20"/>
    <property type="match status" value="1"/>
</dbReference>
<dbReference type="Gene3D" id="3.30.70.360">
    <property type="match status" value="1"/>
</dbReference>
<dbReference type="Proteomes" id="UP000286050">
    <property type="component" value="Unassembled WGS sequence"/>
</dbReference>
<evidence type="ECO:0000313" key="3">
    <source>
        <dbReference type="EMBL" id="RHD55671.1"/>
    </source>
</evidence>
<name>A0A414FWB6_9ACTN</name>
<evidence type="ECO:0000313" key="4">
    <source>
        <dbReference type="Proteomes" id="UP000286050"/>
    </source>
</evidence>
<reference evidence="3 4" key="1">
    <citation type="submission" date="2018-08" db="EMBL/GenBank/DDBJ databases">
        <title>A genome reference for cultivated species of the human gut microbiota.</title>
        <authorList>
            <person name="Zou Y."/>
            <person name="Xue W."/>
            <person name="Luo G."/>
        </authorList>
    </citation>
    <scope>NUCLEOTIDE SEQUENCE [LARGE SCALE GENOMIC DNA]</scope>
    <source>
        <strain evidence="3 4">AM30-5LB</strain>
    </source>
</reference>
<dbReference type="GO" id="GO:0019877">
    <property type="term" value="P:diaminopimelate biosynthetic process"/>
    <property type="evidence" value="ECO:0007669"/>
    <property type="project" value="UniProtKB-ARBA"/>
</dbReference>
<sequence length="485" mass="52904">MPKTRAQQIMAHKEHRDADQVTAAIQDIAAEFEPYIIKQRRHFHKHPELSLQEVRTTSDIAGQLDAMNIPYEQPLETGLIATLRGTAPDAYREDGTPRRRLLMRADIDALPVTERTDDEFASVNEGCMHACGHDCHIAMMLGALQVLRHMTDDIHGEIRVVFQPSEENGSGGRMMCEAGVCEGVDGAFAMHIWSEVDAGTISCEPGPRMANTDWFRVDVHGTSCHGAMPQRGSDAVMVAAEIVNALQTIVSRELSPYEPAVVTVGKLHAGSARNVIAGEAHMEGTVRTYSTATHELMPALIERIAVHIAQAHGAEAELSDYTIANYKVENEPVASERCRQAVLKTLGSEGVGSYRGTMSGEDFSEYLSRVPGVLAFVGCRNPQIGATFAQHSCFFKVDESVLVKGSMVAAQYAIDFLSEPTQEELDGPLVTRVAETNPQLAETLRGARSKTVGAHNALRDAREARVAAAREIREARHGSDTRNGK</sequence>
<dbReference type="CDD" id="cd08019">
    <property type="entry name" value="M20_Acy1-like"/>
    <property type="match status" value="1"/>
</dbReference>
<organism evidence="3 4">
    <name type="scientific">Collinsella intestinalis</name>
    <dbReference type="NCBI Taxonomy" id="147207"/>
    <lineage>
        <taxon>Bacteria</taxon>
        <taxon>Bacillati</taxon>
        <taxon>Actinomycetota</taxon>
        <taxon>Coriobacteriia</taxon>
        <taxon>Coriobacteriales</taxon>
        <taxon>Coriobacteriaceae</taxon>
        <taxon>Collinsella</taxon>
    </lineage>
</organism>
<protein>
    <submittedName>
        <fullName evidence="3">Amidohydrolase</fullName>
    </submittedName>
</protein>
<dbReference type="AlphaFoldDB" id="A0A414FWB6"/>
<evidence type="ECO:0000256" key="1">
    <source>
        <dbReference type="ARBA" id="ARBA00022801"/>
    </source>
</evidence>
<gene>
    <name evidence="3" type="ORF">DW787_05645</name>
</gene>